<dbReference type="Ensembl" id="ENSXCOT00000024039.1">
    <property type="protein sequence ID" value="ENSXCOP00000023755.1"/>
    <property type="gene ID" value="ENSXCOG00000017739.1"/>
</dbReference>
<evidence type="ECO:0000256" key="5">
    <source>
        <dbReference type="ARBA" id="ARBA00023180"/>
    </source>
</evidence>
<evidence type="ECO:0000259" key="6">
    <source>
        <dbReference type="PROSITE" id="PS51233"/>
    </source>
</evidence>
<evidence type="ECO:0000256" key="4">
    <source>
        <dbReference type="ARBA" id="ARBA00023157"/>
    </source>
</evidence>
<evidence type="ECO:0000256" key="3">
    <source>
        <dbReference type="ARBA" id="ARBA00022737"/>
    </source>
</evidence>
<dbReference type="InterPro" id="IPR002919">
    <property type="entry name" value="TIL_dom"/>
</dbReference>
<dbReference type="GeneTree" id="ENSGT00940000162219"/>
<comment type="subcellular location">
    <subcellularLocation>
        <location evidence="1">Secreted</location>
    </subcellularLocation>
</comment>
<dbReference type="InterPro" id="IPR014853">
    <property type="entry name" value="VWF/SSPO/ZAN-like_Cys-rich_dom"/>
</dbReference>
<organism evidence="7 8">
    <name type="scientific">Xiphophorus couchianus</name>
    <name type="common">Monterrey platyfish</name>
    <dbReference type="NCBI Taxonomy" id="32473"/>
    <lineage>
        <taxon>Eukaryota</taxon>
        <taxon>Metazoa</taxon>
        <taxon>Chordata</taxon>
        <taxon>Craniata</taxon>
        <taxon>Vertebrata</taxon>
        <taxon>Euteleostomi</taxon>
        <taxon>Actinopterygii</taxon>
        <taxon>Neopterygii</taxon>
        <taxon>Teleostei</taxon>
        <taxon>Neoteleostei</taxon>
        <taxon>Acanthomorphata</taxon>
        <taxon>Ovalentaria</taxon>
        <taxon>Atherinomorphae</taxon>
        <taxon>Cyprinodontiformes</taxon>
        <taxon>Poeciliidae</taxon>
        <taxon>Poeciliinae</taxon>
        <taxon>Xiphophorus</taxon>
    </lineage>
</organism>
<evidence type="ECO:0000256" key="2">
    <source>
        <dbReference type="ARBA" id="ARBA00022525"/>
    </source>
</evidence>
<dbReference type="InterPro" id="IPR001846">
    <property type="entry name" value="VWF_type-D"/>
</dbReference>
<keyword evidence="5" id="KW-0325">Glycoprotein</keyword>
<dbReference type="GO" id="GO:0031012">
    <property type="term" value="C:extracellular matrix"/>
    <property type="evidence" value="ECO:0007669"/>
    <property type="project" value="TreeGrafter"/>
</dbReference>
<dbReference type="SUPFAM" id="SSF57567">
    <property type="entry name" value="Serine protease inhibitors"/>
    <property type="match status" value="1"/>
</dbReference>
<dbReference type="CDD" id="cd19941">
    <property type="entry name" value="TIL"/>
    <property type="match status" value="1"/>
</dbReference>
<dbReference type="AlphaFoldDB" id="A0A3B5MJH9"/>
<feature type="domain" description="VWFD" evidence="6">
    <location>
        <begin position="6"/>
        <end position="161"/>
    </location>
</feature>
<keyword evidence="8" id="KW-1185">Reference proteome</keyword>
<evidence type="ECO:0000256" key="1">
    <source>
        <dbReference type="ARBA" id="ARBA00004613"/>
    </source>
</evidence>
<dbReference type="FunFam" id="2.10.25.10:FF:000153">
    <property type="entry name" value="MUC5B isoform 1"/>
    <property type="match status" value="1"/>
</dbReference>
<dbReference type="PANTHER" id="PTHR11339">
    <property type="entry name" value="EXTRACELLULAR MATRIX GLYCOPROTEIN RELATED"/>
    <property type="match status" value="1"/>
</dbReference>
<accession>A0A3B5MJH9</accession>
<dbReference type="InterPro" id="IPR050780">
    <property type="entry name" value="Mucin_vWF_Thrombospondin_sf"/>
</dbReference>
<evidence type="ECO:0000313" key="7">
    <source>
        <dbReference type="Ensembl" id="ENSXCOP00000023755.1"/>
    </source>
</evidence>
<dbReference type="SMART" id="SM00832">
    <property type="entry name" value="C8"/>
    <property type="match status" value="1"/>
</dbReference>
<dbReference type="PROSITE" id="PS51233">
    <property type="entry name" value="VWFD"/>
    <property type="match status" value="2"/>
</dbReference>
<dbReference type="SMART" id="SM00216">
    <property type="entry name" value="VWD"/>
    <property type="match status" value="1"/>
</dbReference>
<keyword evidence="3" id="KW-0677">Repeat</keyword>
<sequence length="397" mass="43724">MSHLDRVCTTWGNYHFKTFDGHFFQLASTCNHVLVSHCGGSYESFIIQMRRGLVDSISSIAMKLDGSVVEVSLPLVAFGVTIKRTTSSIFVEASLGIKATWNLDDSLDIELDSKYQNQTCGLCGNFDGIANDFMKDGKTYKVNGPTETCVEPDLSPTRSCGDKETFTSDPFSSCQNLLDVESFTKACMADMCNSEENTTESILCKTISEFSRQCVHAGGSPQPWRNETFCYKRCPYNMEFLECSRLCQDSCSNPQASQTCDSHCHDGCSCPAGMVFDDIGNTGCVTADQCPCLHGNQIYQSGEKSELYEFNSVCERGHWTCTEENCSGTCSVEGGAHVTTFDGKMYTFHGDCSYILAKVKSFIPLAVTLALGSNAVVSFRHRHINSPGYISNVFHNM</sequence>
<evidence type="ECO:0000313" key="8">
    <source>
        <dbReference type="Proteomes" id="UP000261380"/>
    </source>
</evidence>
<proteinExistence type="predicted"/>
<name>A0A3B5MJH9_9TELE</name>
<dbReference type="Pfam" id="PF01826">
    <property type="entry name" value="TIL"/>
    <property type="match status" value="1"/>
</dbReference>
<keyword evidence="2" id="KW-0964">Secreted</keyword>
<dbReference type="InterPro" id="IPR036084">
    <property type="entry name" value="Ser_inhib-like_sf"/>
</dbReference>
<feature type="domain" description="VWFD" evidence="6">
    <location>
        <begin position="328"/>
        <end position="397"/>
    </location>
</feature>
<dbReference type="PANTHER" id="PTHR11339:SF408">
    <property type="entry name" value="MUCIN-5B"/>
    <property type="match status" value="1"/>
</dbReference>
<dbReference type="Gene3D" id="2.10.25.10">
    <property type="entry name" value="Laminin"/>
    <property type="match status" value="1"/>
</dbReference>
<dbReference type="Pfam" id="PF08742">
    <property type="entry name" value="C8"/>
    <property type="match status" value="1"/>
</dbReference>
<dbReference type="Pfam" id="PF00094">
    <property type="entry name" value="VWD"/>
    <property type="match status" value="2"/>
</dbReference>
<dbReference type="Proteomes" id="UP000261380">
    <property type="component" value="Unplaced"/>
</dbReference>
<dbReference type="GO" id="GO:0005615">
    <property type="term" value="C:extracellular space"/>
    <property type="evidence" value="ECO:0007669"/>
    <property type="project" value="TreeGrafter"/>
</dbReference>
<keyword evidence="4" id="KW-1015">Disulfide bond</keyword>
<reference evidence="7" key="1">
    <citation type="submission" date="2025-08" db="UniProtKB">
        <authorList>
            <consortium name="Ensembl"/>
        </authorList>
    </citation>
    <scope>IDENTIFICATION</scope>
</reference>
<protein>
    <recommendedName>
        <fullName evidence="6">VWFD domain-containing protein</fullName>
    </recommendedName>
</protein>
<reference evidence="7" key="2">
    <citation type="submission" date="2025-09" db="UniProtKB">
        <authorList>
            <consortium name="Ensembl"/>
        </authorList>
    </citation>
    <scope>IDENTIFICATION</scope>
</reference>